<evidence type="ECO:0000313" key="1">
    <source>
        <dbReference type="EMBL" id="QBJ90593.1"/>
    </source>
</evidence>
<name>A0A4P6TV32_STRSO</name>
<dbReference type="AlphaFoldDB" id="A0A4P6TV32"/>
<keyword evidence="2" id="KW-1185">Reference proteome</keyword>
<dbReference type="KEGG" id="sseo:D0Z67_09910"/>
<sequence>MPPCRQSSITEGMPGPYRSTACHIGTHSACVESPPAPAPIDLPVIYEACDCLCHRAVDLPAPVGVTR</sequence>
<dbReference type="EMBL" id="CP032229">
    <property type="protein sequence ID" value="QBJ90593.1"/>
    <property type="molecule type" value="Genomic_DNA"/>
</dbReference>
<accession>A0A4P6TV32</accession>
<evidence type="ECO:0000313" key="2">
    <source>
        <dbReference type="Proteomes" id="UP000292547"/>
    </source>
</evidence>
<proteinExistence type="predicted"/>
<organism evidence="1 2">
    <name type="scientific">Streptomyces seoulensis</name>
    <dbReference type="NCBI Taxonomy" id="73044"/>
    <lineage>
        <taxon>Bacteria</taxon>
        <taxon>Bacillati</taxon>
        <taxon>Actinomycetota</taxon>
        <taxon>Actinomycetes</taxon>
        <taxon>Kitasatosporales</taxon>
        <taxon>Streptomycetaceae</taxon>
        <taxon>Streptomyces</taxon>
    </lineage>
</organism>
<reference evidence="1 2" key="1">
    <citation type="submission" date="2018-08" db="EMBL/GenBank/DDBJ databases">
        <title>The complete genome sequence of Streptomyces seoulensis, a pioneer strain for nickel superoxide dismutase discovery.</title>
        <authorList>
            <person name="Shin J."/>
            <person name="Lee J.-S."/>
            <person name="Lee E.-J."/>
            <person name="Youn H.-D."/>
        </authorList>
    </citation>
    <scope>NUCLEOTIDE SEQUENCE [LARGE SCALE GENOMIC DNA]</scope>
    <source>
        <strain evidence="1 2">KCTC 9819</strain>
    </source>
</reference>
<dbReference type="OrthoDB" id="4327523at2"/>
<dbReference type="Proteomes" id="UP000292547">
    <property type="component" value="Chromosome"/>
</dbReference>
<protein>
    <submittedName>
        <fullName evidence="1">Uncharacterized protein</fullName>
    </submittedName>
</protein>
<gene>
    <name evidence="1" type="ORF">D0Z67_09910</name>
</gene>